<evidence type="ECO:0000256" key="1">
    <source>
        <dbReference type="ARBA" id="ARBA00001974"/>
    </source>
</evidence>
<dbReference type="InterPro" id="IPR037069">
    <property type="entry name" value="AcylCoA_DH/ox_N_sf"/>
</dbReference>
<dbReference type="SUPFAM" id="SSF47203">
    <property type="entry name" value="Acyl-CoA dehydrogenase C-terminal domain-like"/>
    <property type="match status" value="1"/>
</dbReference>
<dbReference type="Pfam" id="PF12806">
    <property type="entry name" value="Acyl-CoA_dh_C"/>
    <property type="match status" value="1"/>
</dbReference>
<dbReference type="InterPro" id="IPR009075">
    <property type="entry name" value="AcylCo_DH/oxidase_C"/>
</dbReference>
<dbReference type="Gene3D" id="1.10.540.10">
    <property type="entry name" value="Acyl-CoA dehydrogenase/oxidase, N-terminal domain"/>
    <property type="match status" value="1"/>
</dbReference>
<dbReference type="Pfam" id="PF00441">
    <property type="entry name" value="Acyl-CoA_dh_1"/>
    <property type="match status" value="1"/>
</dbReference>
<evidence type="ECO:0000313" key="12">
    <source>
        <dbReference type="Proteomes" id="UP000652760"/>
    </source>
</evidence>
<protein>
    <submittedName>
        <fullName evidence="11">Acyl-CoA dehydrogenase C-terminal domain-containing protein</fullName>
    </submittedName>
</protein>
<dbReference type="Gene3D" id="1.20.140.10">
    <property type="entry name" value="Butyryl-CoA Dehydrogenase, subunit A, domain 3"/>
    <property type="match status" value="1"/>
</dbReference>
<gene>
    <name evidence="11" type="ORF">JHL17_31845</name>
</gene>
<evidence type="ECO:0000259" key="9">
    <source>
        <dbReference type="Pfam" id="PF02771"/>
    </source>
</evidence>
<dbReference type="InterPro" id="IPR006091">
    <property type="entry name" value="Acyl-CoA_Oxase/DH_mid-dom"/>
</dbReference>
<evidence type="ECO:0000256" key="3">
    <source>
        <dbReference type="ARBA" id="ARBA00022630"/>
    </source>
</evidence>
<feature type="domain" description="Acetyl-CoA dehydrogenase-like C-terminal" evidence="10">
    <location>
        <begin position="485"/>
        <end position="596"/>
    </location>
</feature>
<proteinExistence type="inferred from homology"/>
<dbReference type="InterPro" id="IPR025878">
    <property type="entry name" value="Acyl-CoA_dh-like_C_dom"/>
</dbReference>
<dbReference type="Pfam" id="PF02771">
    <property type="entry name" value="Acyl-CoA_dh_N"/>
    <property type="match status" value="1"/>
</dbReference>
<evidence type="ECO:0000256" key="4">
    <source>
        <dbReference type="ARBA" id="ARBA00022827"/>
    </source>
</evidence>
<keyword evidence="12" id="KW-1185">Reference proteome</keyword>
<evidence type="ECO:0000259" key="10">
    <source>
        <dbReference type="Pfam" id="PF12806"/>
    </source>
</evidence>
<organism evidence="11 12">
    <name type="scientific">Azospirillum endophyticum</name>
    <dbReference type="NCBI Taxonomy" id="2800326"/>
    <lineage>
        <taxon>Bacteria</taxon>
        <taxon>Pseudomonadati</taxon>
        <taxon>Pseudomonadota</taxon>
        <taxon>Alphaproteobacteria</taxon>
        <taxon>Rhodospirillales</taxon>
        <taxon>Azospirillaceae</taxon>
        <taxon>Azospirillum</taxon>
    </lineage>
</organism>
<evidence type="ECO:0000259" key="7">
    <source>
        <dbReference type="Pfam" id="PF00441"/>
    </source>
</evidence>
<evidence type="ECO:0000259" key="8">
    <source>
        <dbReference type="Pfam" id="PF02770"/>
    </source>
</evidence>
<dbReference type="PANTHER" id="PTHR42803">
    <property type="entry name" value="ACYL-COA DEHYDROGENASE"/>
    <property type="match status" value="1"/>
</dbReference>
<dbReference type="Gene3D" id="2.40.110.10">
    <property type="entry name" value="Butyryl-CoA Dehydrogenase, subunit A, domain 2"/>
    <property type="match status" value="1"/>
</dbReference>
<dbReference type="Proteomes" id="UP000652760">
    <property type="component" value="Unassembled WGS sequence"/>
</dbReference>
<dbReference type="EMBL" id="JAENHM010000077">
    <property type="protein sequence ID" value="MBK1842000.1"/>
    <property type="molecule type" value="Genomic_DNA"/>
</dbReference>
<reference evidence="12" key="1">
    <citation type="submission" date="2021-01" db="EMBL/GenBank/DDBJ databases">
        <title>Genome public.</title>
        <authorList>
            <person name="Liu C."/>
            <person name="Sun Q."/>
        </authorList>
    </citation>
    <scope>NUCLEOTIDE SEQUENCE [LARGE SCALE GENOMIC DNA]</scope>
    <source>
        <strain evidence="12">YIM B02556</strain>
    </source>
</reference>
<dbReference type="SUPFAM" id="SSF56645">
    <property type="entry name" value="Acyl-CoA dehydrogenase NM domain-like"/>
    <property type="match status" value="1"/>
</dbReference>
<name>A0ABS1FEY3_9PROT</name>
<dbReference type="PANTHER" id="PTHR42803:SF1">
    <property type="entry name" value="BROAD-SPECIFICITY LINEAR ACYL-COA DEHYDROGENASE FADE5"/>
    <property type="match status" value="1"/>
</dbReference>
<dbReference type="RefSeq" id="WP_200198676.1">
    <property type="nucleotide sequence ID" value="NZ_JAENHM010000077.1"/>
</dbReference>
<comment type="similarity">
    <text evidence="2 6">Belongs to the acyl-CoA dehydrogenase family.</text>
</comment>
<evidence type="ECO:0000313" key="11">
    <source>
        <dbReference type="EMBL" id="MBK1842000.1"/>
    </source>
</evidence>
<feature type="domain" description="Acyl-CoA dehydrogenase/oxidase N-terminal" evidence="9">
    <location>
        <begin position="85"/>
        <end position="161"/>
    </location>
</feature>
<keyword evidence="5 6" id="KW-0560">Oxidoreductase</keyword>
<evidence type="ECO:0000256" key="2">
    <source>
        <dbReference type="ARBA" id="ARBA00009347"/>
    </source>
</evidence>
<feature type="domain" description="Acyl-CoA dehydrogenase/oxidase C-terminal" evidence="7">
    <location>
        <begin position="287"/>
        <end position="455"/>
    </location>
</feature>
<accession>A0ABS1FEY3</accession>
<evidence type="ECO:0000256" key="6">
    <source>
        <dbReference type="RuleBase" id="RU362125"/>
    </source>
</evidence>
<sequence>MTAATPYTPPQKEIRFVLDHLAGMADVAALPGFEDASPDMVDSILGEAAKIAENVLAPLNRIGDIQGAKLGTDGVAHTAEGWGVAWQALVEGGWNGLPFDPAHGGMGLPNLLNTAVQEMWHSANMAFALCPMLTQGAVNAVQLYGSEALKDLYLPRMISGEWTGTMNITEPQAGSDLAATRSRAVPNGDHYLVTGQKIFITYGDHDLTENIVHLVLARLPDAPAGVKGISLFVVPKFLVEPDGSLGARNQVKCVSLEHKLGIHGSPTAVLSFGDEGGAAGFLVGEPNRGLEYMFTMMNHARLNVAMQGLAIAERAYQQALAYARDRVQGKPLGWSEGQSKGIVNHPDVRRLLMGMKARIEAMRGILYTAAAAVDVAHHHADEAARDRAALLVDLLTPIAKGWCTETGQQLASDSVQVHGGMGFIEETGAAQHLRDARITTIYEGTTAIQANDLINRKILRDGGVTANRLLDEIAALGGELSGHADDALRVTGAELVSAVHEARQAIAWVLTAAKQDPRLPAAASVTLLELMGVVAGGWQLARAAKVAVGRLAEGDADTAFLSAKPLTAHFYATHVLPKAAALRATVINGSASVMALSEEQLFGAA</sequence>
<feature type="domain" description="Acyl-CoA oxidase/dehydrogenase middle" evidence="8">
    <location>
        <begin position="166"/>
        <end position="273"/>
    </location>
</feature>
<dbReference type="InterPro" id="IPR052166">
    <property type="entry name" value="Diverse_Acyl-CoA_DH"/>
</dbReference>
<dbReference type="InterPro" id="IPR013786">
    <property type="entry name" value="AcylCoA_DH/ox_N"/>
</dbReference>
<comment type="cofactor">
    <cofactor evidence="1 6">
        <name>FAD</name>
        <dbReference type="ChEBI" id="CHEBI:57692"/>
    </cofactor>
</comment>
<dbReference type="InterPro" id="IPR046373">
    <property type="entry name" value="Acyl-CoA_Oxase/DH_mid-dom_sf"/>
</dbReference>
<comment type="caution">
    <text evidence="11">The sequence shown here is derived from an EMBL/GenBank/DDBJ whole genome shotgun (WGS) entry which is preliminary data.</text>
</comment>
<dbReference type="InterPro" id="IPR036250">
    <property type="entry name" value="AcylCo_DH-like_C"/>
</dbReference>
<keyword evidence="4 6" id="KW-0274">FAD</keyword>
<evidence type="ECO:0000256" key="5">
    <source>
        <dbReference type="ARBA" id="ARBA00023002"/>
    </source>
</evidence>
<dbReference type="Pfam" id="PF02770">
    <property type="entry name" value="Acyl-CoA_dh_M"/>
    <property type="match status" value="1"/>
</dbReference>
<dbReference type="InterPro" id="IPR009100">
    <property type="entry name" value="AcylCoA_DH/oxidase_NM_dom_sf"/>
</dbReference>
<keyword evidence="3 6" id="KW-0285">Flavoprotein</keyword>